<dbReference type="PROSITE" id="PS50863">
    <property type="entry name" value="B3"/>
    <property type="match status" value="1"/>
</dbReference>
<feature type="non-terminal residue" evidence="9">
    <location>
        <position position="1"/>
    </location>
</feature>
<sequence>YGTGNYVDGRLPKFFKVYLPDESGDDLELPISFNIFLPKSLPKSVIVRSIYGNIWKMAFRKCCADNERFVMVNGWKKIVKEVGLKGGEFLEFDFDGSWCFNFCVYGRETCKMLRSSVQIKEIEDVSSDGEDEKHSDDITVLNDENDDQYYGDEDKSSENIIVLDDDTSGVQDYVAEDTSTEDIIVIDDDDDGDDENEKKKRS</sequence>
<keyword evidence="8" id="KW-1185">Reference proteome</keyword>
<dbReference type="GeneID" id="104763596"/>
<organism evidence="8 9">
    <name type="scientific">Camelina sativa</name>
    <name type="common">False flax</name>
    <name type="synonym">Myagrum sativum</name>
    <dbReference type="NCBI Taxonomy" id="90675"/>
    <lineage>
        <taxon>Eukaryota</taxon>
        <taxon>Viridiplantae</taxon>
        <taxon>Streptophyta</taxon>
        <taxon>Embryophyta</taxon>
        <taxon>Tracheophyta</taxon>
        <taxon>Spermatophyta</taxon>
        <taxon>Magnoliopsida</taxon>
        <taxon>eudicotyledons</taxon>
        <taxon>Gunneridae</taxon>
        <taxon>Pentapetalae</taxon>
        <taxon>rosids</taxon>
        <taxon>malvids</taxon>
        <taxon>Brassicales</taxon>
        <taxon>Brassicaceae</taxon>
        <taxon>Camelineae</taxon>
        <taxon>Camelina</taxon>
    </lineage>
</organism>
<evidence type="ECO:0000259" key="7">
    <source>
        <dbReference type="PROSITE" id="PS50863"/>
    </source>
</evidence>
<evidence type="ECO:0000256" key="4">
    <source>
        <dbReference type="ARBA" id="ARBA00023163"/>
    </source>
</evidence>
<protein>
    <submittedName>
        <fullName evidence="9">B3 domain-containing protein At5g60142-like</fullName>
    </submittedName>
</protein>
<gene>
    <name evidence="9" type="primary">LOC104763596</name>
</gene>
<dbReference type="SMART" id="SM01019">
    <property type="entry name" value="B3"/>
    <property type="match status" value="1"/>
</dbReference>
<dbReference type="CDD" id="cd10017">
    <property type="entry name" value="B3_DNA"/>
    <property type="match status" value="1"/>
</dbReference>
<dbReference type="Gene3D" id="2.40.330.10">
    <property type="entry name" value="DNA-binding pseudobarrel domain"/>
    <property type="match status" value="1"/>
</dbReference>
<name>A0ABM1R9H8_CAMSA</name>
<evidence type="ECO:0000256" key="2">
    <source>
        <dbReference type="ARBA" id="ARBA00023015"/>
    </source>
</evidence>
<dbReference type="InterPro" id="IPR003340">
    <property type="entry name" value="B3_DNA-bd"/>
</dbReference>
<dbReference type="InterPro" id="IPR015300">
    <property type="entry name" value="DNA-bd_pseudobarrel_sf"/>
</dbReference>
<reference evidence="8" key="1">
    <citation type="journal article" date="2014" name="Nat. Commun.">
        <title>The emerging biofuel crop Camelina sativa retains a highly undifferentiated hexaploid genome structure.</title>
        <authorList>
            <person name="Kagale S."/>
            <person name="Koh C."/>
            <person name="Nixon J."/>
            <person name="Bollina V."/>
            <person name="Clarke W.E."/>
            <person name="Tuteja R."/>
            <person name="Spillane C."/>
            <person name="Robinson S.J."/>
            <person name="Links M.G."/>
            <person name="Clarke C."/>
            <person name="Higgins E.E."/>
            <person name="Huebert T."/>
            <person name="Sharpe A.G."/>
            <person name="Parkin I.A."/>
        </authorList>
    </citation>
    <scope>NUCLEOTIDE SEQUENCE [LARGE SCALE GENOMIC DNA]</scope>
    <source>
        <strain evidence="8">cv. DH55</strain>
    </source>
</reference>
<evidence type="ECO:0000256" key="6">
    <source>
        <dbReference type="SAM" id="MobiDB-lite"/>
    </source>
</evidence>
<keyword evidence="3" id="KW-0238">DNA-binding</keyword>
<dbReference type="PANTHER" id="PTHR31920:SF32">
    <property type="entry name" value="B3 DOMAIN-CONTAINING PROTEIN REM22"/>
    <property type="match status" value="1"/>
</dbReference>
<reference evidence="9" key="2">
    <citation type="submission" date="2025-08" db="UniProtKB">
        <authorList>
            <consortium name="RefSeq"/>
        </authorList>
    </citation>
    <scope>IDENTIFICATION</scope>
    <source>
        <tissue evidence="9">Leaf</tissue>
    </source>
</reference>
<feature type="domain" description="TF-B3" evidence="7">
    <location>
        <begin position="14"/>
        <end position="108"/>
    </location>
</feature>
<dbReference type="PANTHER" id="PTHR31920">
    <property type="entry name" value="B3 DOMAIN-CONTAINING"/>
    <property type="match status" value="1"/>
</dbReference>
<feature type="region of interest" description="Disordered" evidence="6">
    <location>
        <begin position="173"/>
        <end position="202"/>
    </location>
</feature>
<evidence type="ECO:0000313" key="8">
    <source>
        <dbReference type="Proteomes" id="UP000694864"/>
    </source>
</evidence>
<accession>A0ABM1R9H8</accession>
<dbReference type="Pfam" id="PF02362">
    <property type="entry name" value="B3"/>
    <property type="match status" value="1"/>
</dbReference>
<evidence type="ECO:0000313" key="9">
    <source>
        <dbReference type="RefSeq" id="XP_019095666.1"/>
    </source>
</evidence>
<keyword evidence="4" id="KW-0804">Transcription</keyword>
<feature type="region of interest" description="Disordered" evidence="6">
    <location>
        <begin position="124"/>
        <end position="156"/>
    </location>
</feature>
<keyword evidence="5" id="KW-0539">Nucleus</keyword>
<evidence type="ECO:0000256" key="5">
    <source>
        <dbReference type="ARBA" id="ARBA00023242"/>
    </source>
</evidence>
<evidence type="ECO:0000256" key="1">
    <source>
        <dbReference type="ARBA" id="ARBA00004123"/>
    </source>
</evidence>
<keyword evidence="2" id="KW-0805">Transcription regulation</keyword>
<dbReference type="InterPro" id="IPR050655">
    <property type="entry name" value="Plant_B3_domain"/>
</dbReference>
<dbReference type="RefSeq" id="XP_019095666.1">
    <property type="nucleotide sequence ID" value="XM_019240121.1"/>
</dbReference>
<feature type="compositionally biased region" description="Acidic residues" evidence="6">
    <location>
        <begin position="174"/>
        <end position="195"/>
    </location>
</feature>
<proteinExistence type="predicted"/>
<dbReference type="Proteomes" id="UP000694864">
    <property type="component" value="Chromosome 18"/>
</dbReference>
<dbReference type="SUPFAM" id="SSF101936">
    <property type="entry name" value="DNA-binding pseudobarrel domain"/>
    <property type="match status" value="1"/>
</dbReference>
<evidence type="ECO:0000256" key="3">
    <source>
        <dbReference type="ARBA" id="ARBA00023125"/>
    </source>
</evidence>
<comment type="subcellular location">
    <subcellularLocation>
        <location evidence="1">Nucleus</location>
    </subcellularLocation>
</comment>